<name>A0A6J5KLS4_9CAUD</name>
<evidence type="ECO:0000313" key="3">
    <source>
        <dbReference type="EMBL" id="CAB4123610.1"/>
    </source>
</evidence>
<dbReference type="EMBL" id="LR798268">
    <property type="protein sequence ID" value="CAB5218871.1"/>
    <property type="molecule type" value="Genomic_DNA"/>
</dbReference>
<feature type="region of interest" description="Disordered" evidence="1">
    <location>
        <begin position="54"/>
        <end position="83"/>
    </location>
</feature>
<dbReference type="EMBL" id="LR796176">
    <property type="protein sequence ID" value="CAB4123610.1"/>
    <property type="molecule type" value="Genomic_DNA"/>
</dbReference>
<accession>A0A6J5KLS4</accession>
<reference evidence="2" key="1">
    <citation type="submission" date="2020-04" db="EMBL/GenBank/DDBJ databases">
        <authorList>
            <person name="Chiriac C."/>
            <person name="Salcher M."/>
            <person name="Ghai R."/>
            <person name="Kavagutti S V."/>
        </authorList>
    </citation>
    <scope>NUCLEOTIDE SEQUENCE</scope>
</reference>
<evidence type="ECO:0000313" key="2">
    <source>
        <dbReference type="EMBL" id="CAB4122116.1"/>
    </source>
</evidence>
<organism evidence="2">
    <name type="scientific">uncultured Caudovirales phage</name>
    <dbReference type="NCBI Taxonomy" id="2100421"/>
    <lineage>
        <taxon>Viruses</taxon>
        <taxon>Duplodnaviria</taxon>
        <taxon>Heunggongvirae</taxon>
        <taxon>Uroviricota</taxon>
        <taxon>Caudoviricetes</taxon>
        <taxon>Peduoviridae</taxon>
        <taxon>Maltschvirus</taxon>
        <taxon>Maltschvirus maltsch</taxon>
    </lineage>
</organism>
<gene>
    <name evidence="4" type="ORF">UFOVP220_8</name>
    <name evidence="2" type="ORF">UFOVP26_80</name>
    <name evidence="3" type="ORF">UFOVP44_17</name>
</gene>
<dbReference type="EMBL" id="LR796152">
    <property type="protein sequence ID" value="CAB4122116.1"/>
    <property type="molecule type" value="Genomic_DNA"/>
</dbReference>
<evidence type="ECO:0000313" key="4">
    <source>
        <dbReference type="EMBL" id="CAB5218871.1"/>
    </source>
</evidence>
<evidence type="ECO:0000256" key="1">
    <source>
        <dbReference type="SAM" id="MobiDB-lite"/>
    </source>
</evidence>
<proteinExistence type="predicted"/>
<sequence length="141" mass="15051">MKLRLKEPGFETYSGQMGVMDFEDGLTLKDVLTIDAVKLSCVMYVEWEDGTSPSVTQSLLDNTDTPAPIVGDGKSTEEPVAKVKTPATKKATITSYSEADLGKIADKDGIGGLRVIAESLSVKGKSIKELIDGILKAQEGK</sequence>
<feature type="compositionally biased region" description="Polar residues" evidence="1">
    <location>
        <begin position="54"/>
        <end position="65"/>
    </location>
</feature>
<protein>
    <submittedName>
        <fullName evidence="2">Uncharacterized protein</fullName>
    </submittedName>
</protein>